<evidence type="ECO:0000256" key="4">
    <source>
        <dbReference type="ARBA" id="ARBA00022989"/>
    </source>
</evidence>
<name>A0ABV1K6Q8_9PSEU</name>
<feature type="transmembrane region" description="Helical" evidence="6">
    <location>
        <begin position="315"/>
        <end position="335"/>
    </location>
</feature>
<feature type="transmembrane region" description="Helical" evidence="6">
    <location>
        <begin position="275"/>
        <end position="295"/>
    </location>
</feature>
<dbReference type="Proteomes" id="UP001494902">
    <property type="component" value="Unassembled WGS sequence"/>
</dbReference>
<feature type="transmembrane region" description="Helical" evidence="6">
    <location>
        <begin position="75"/>
        <end position="98"/>
    </location>
</feature>
<feature type="transmembrane region" description="Helical" evidence="6">
    <location>
        <begin position="372"/>
        <end position="393"/>
    </location>
</feature>
<evidence type="ECO:0000256" key="5">
    <source>
        <dbReference type="ARBA" id="ARBA00023136"/>
    </source>
</evidence>
<protein>
    <submittedName>
        <fullName evidence="7">Oligosaccharide flippase family protein</fullName>
    </submittedName>
</protein>
<dbReference type="PANTHER" id="PTHR30250">
    <property type="entry name" value="PST FAMILY PREDICTED COLANIC ACID TRANSPORTER"/>
    <property type="match status" value="1"/>
</dbReference>
<dbReference type="Pfam" id="PF13440">
    <property type="entry name" value="Polysacc_synt_3"/>
    <property type="match status" value="1"/>
</dbReference>
<keyword evidence="5 6" id="KW-0472">Membrane</keyword>
<sequence length="408" mass="41803">MKKTFLSASIARVLGAVAQAVMGIALARSVAPAEYGAVTALIGVFLVWFIVVDVGMSSFAGRSYALGRLDEVRTILWFSGRAALGGVVVAIAALALFVPGASGTFLAALSLLVVAQGLEKYCETRLAVVIAADLAAAVATSVLLRRLVSCSVFLLLLVAHAGPATLLYSIGMAAGAALGAVHIRRLLLRRDVPAQRSMAVGDVLRRSVPFAVNDLSIQSRALDVFLVAALTSPAGAGFYAAASKLTSPFQLLSSTLAAVVLPATARADDRDRRRLLRAIVGLTAALTVLALPVGWFGTDLSVFLLGDAYAPAGPLVAVFVVTFPVVALSTPLAALLQGMGRERFVGAQSFVSSVLLLAAVAAGAWWGDEMGAAVGFAVVAVGKYLSLALAAFVGTRAGEPSVTTLPGA</sequence>
<keyword evidence="2" id="KW-1003">Cell membrane</keyword>
<comment type="subcellular location">
    <subcellularLocation>
        <location evidence="1">Cell membrane</location>
        <topology evidence="1">Multi-pass membrane protein</topology>
    </subcellularLocation>
</comment>
<comment type="caution">
    <text evidence="7">The sequence shown here is derived from an EMBL/GenBank/DDBJ whole genome shotgun (WGS) entry which is preliminary data.</text>
</comment>
<feature type="transmembrane region" description="Helical" evidence="6">
    <location>
        <begin position="104"/>
        <end position="122"/>
    </location>
</feature>
<proteinExistence type="predicted"/>
<feature type="transmembrane region" description="Helical" evidence="6">
    <location>
        <begin position="37"/>
        <end position="55"/>
    </location>
</feature>
<evidence type="ECO:0000313" key="8">
    <source>
        <dbReference type="Proteomes" id="UP001494902"/>
    </source>
</evidence>
<keyword evidence="8" id="KW-1185">Reference proteome</keyword>
<evidence type="ECO:0000256" key="1">
    <source>
        <dbReference type="ARBA" id="ARBA00004651"/>
    </source>
</evidence>
<gene>
    <name evidence="7" type="ORF">WIS52_01080</name>
</gene>
<dbReference type="RefSeq" id="WP_349296139.1">
    <property type="nucleotide sequence ID" value="NZ_JBEDNQ010000001.1"/>
</dbReference>
<evidence type="ECO:0000256" key="3">
    <source>
        <dbReference type="ARBA" id="ARBA00022692"/>
    </source>
</evidence>
<accession>A0ABV1K6Q8</accession>
<reference evidence="7 8" key="1">
    <citation type="submission" date="2024-03" db="EMBL/GenBank/DDBJ databases">
        <title>Draft genome sequence of Pseudonocardia nematodicida JCM 31783.</title>
        <authorList>
            <person name="Butdee W."/>
            <person name="Duangmal K."/>
        </authorList>
    </citation>
    <scope>NUCLEOTIDE SEQUENCE [LARGE SCALE GENOMIC DNA]</scope>
    <source>
        <strain evidence="7 8">JCM 31783</strain>
    </source>
</reference>
<keyword evidence="3 6" id="KW-0812">Transmembrane</keyword>
<dbReference type="InterPro" id="IPR050833">
    <property type="entry name" value="Poly_Biosynth_Transport"/>
</dbReference>
<evidence type="ECO:0000313" key="7">
    <source>
        <dbReference type="EMBL" id="MEQ3549048.1"/>
    </source>
</evidence>
<dbReference type="PANTHER" id="PTHR30250:SF11">
    <property type="entry name" value="O-ANTIGEN TRANSPORTER-RELATED"/>
    <property type="match status" value="1"/>
</dbReference>
<evidence type="ECO:0000256" key="6">
    <source>
        <dbReference type="SAM" id="Phobius"/>
    </source>
</evidence>
<feature type="transmembrane region" description="Helical" evidence="6">
    <location>
        <begin position="165"/>
        <end position="183"/>
    </location>
</feature>
<feature type="transmembrane region" description="Helical" evidence="6">
    <location>
        <begin position="347"/>
        <end position="366"/>
    </location>
</feature>
<keyword evidence="4 6" id="KW-1133">Transmembrane helix</keyword>
<organism evidence="7 8">
    <name type="scientific">Pseudonocardia nematodicida</name>
    <dbReference type="NCBI Taxonomy" id="1206997"/>
    <lineage>
        <taxon>Bacteria</taxon>
        <taxon>Bacillati</taxon>
        <taxon>Actinomycetota</taxon>
        <taxon>Actinomycetes</taxon>
        <taxon>Pseudonocardiales</taxon>
        <taxon>Pseudonocardiaceae</taxon>
        <taxon>Pseudonocardia</taxon>
    </lineage>
</organism>
<dbReference type="EMBL" id="JBEDNQ010000001">
    <property type="protein sequence ID" value="MEQ3549048.1"/>
    <property type="molecule type" value="Genomic_DNA"/>
</dbReference>
<evidence type="ECO:0000256" key="2">
    <source>
        <dbReference type="ARBA" id="ARBA00022475"/>
    </source>
</evidence>